<name>A0A066RY04_9GAMM</name>
<dbReference type="EMBL" id="JMIB01000010">
    <property type="protein sequence ID" value="KDM92253.1"/>
    <property type="molecule type" value="Genomic_DNA"/>
</dbReference>
<keyword evidence="1" id="KW-0812">Transmembrane</keyword>
<accession>A0A066RY04</accession>
<evidence type="ECO:0000313" key="3">
    <source>
        <dbReference type="Proteomes" id="UP000027192"/>
    </source>
</evidence>
<sequence>MFMDMLLLFPSMMLIWGQLALTLLVIGVVMLLVSFYPWFQKFFRFDGARTYLHLILWGSLCLAAMSQLFPDLMVYFITVWAACYVLLSARQSERWKKGQQ</sequence>
<dbReference type="AlphaFoldDB" id="A0A066RY04"/>
<evidence type="ECO:0000313" key="2">
    <source>
        <dbReference type="EMBL" id="KDM92253.1"/>
    </source>
</evidence>
<organism evidence="2 3">
    <name type="scientific">Photobacterium galatheae</name>
    <dbReference type="NCBI Taxonomy" id="1654360"/>
    <lineage>
        <taxon>Bacteria</taxon>
        <taxon>Pseudomonadati</taxon>
        <taxon>Pseudomonadota</taxon>
        <taxon>Gammaproteobacteria</taxon>
        <taxon>Vibrionales</taxon>
        <taxon>Vibrionaceae</taxon>
        <taxon>Photobacterium</taxon>
    </lineage>
</organism>
<feature type="transmembrane region" description="Helical" evidence="1">
    <location>
        <begin position="72"/>
        <end position="89"/>
    </location>
</feature>
<evidence type="ECO:0000256" key="1">
    <source>
        <dbReference type="SAM" id="Phobius"/>
    </source>
</evidence>
<proteinExistence type="predicted"/>
<keyword evidence="1" id="KW-1133">Transmembrane helix</keyword>
<feature type="transmembrane region" description="Helical" evidence="1">
    <location>
        <begin position="50"/>
        <end position="66"/>
    </location>
</feature>
<comment type="caution">
    <text evidence="2">The sequence shown here is derived from an EMBL/GenBank/DDBJ whole genome shotgun (WGS) entry which is preliminary data.</text>
</comment>
<reference evidence="2 3" key="1">
    <citation type="submission" date="2014-04" db="EMBL/GenBank/DDBJ databases">
        <title>Draft genome sequence of Photobacterium halotolerans S2753: a solonamide, ngercheumicin and holomycin producer.</title>
        <authorList>
            <person name="Machado H.R."/>
            <person name="Gram L."/>
        </authorList>
    </citation>
    <scope>NUCLEOTIDE SEQUENCE [LARGE SCALE GENOMIC DNA]</scope>
    <source>
        <strain evidence="2 3">S2753</strain>
    </source>
</reference>
<feature type="transmembrane region" description="Helical" evidence="1">
    <location>
        <begin position="15"/>
        <end position="38"/>
    </location>
</feature>
<gene>
    <name evidence="2" type="ORF">EA58_07115</name>
</gene>
<dbReference type="Proteomes" id="UP000027192">
    <property type="component" value="Unassembled WGS sequence"/>
</dbReference>
<protein>
    <submittedName>
        <fullName evidence="2">Uncharacterized protein</fullName>
    </submittedName>
</protein>
<keyword evidence="1" id="KW-0472">Membrane</keyword>
<keyword evidence="3" id="KW-1185">Reference proteome</keyword>